<name>H2YI99_CIOSA</name>
<feature type="chain" id="PRO_5003578647" evidence="1">
    <location>
        <begin position="22"/>
        <end position="119"/>
    </location>
</feature>
<evidence type="ECO:0000313" key="3">
    <source>
        <dbReference type="Proteomes" id="UP000007875"/>
    </source>
</evidence>
<reference evidence="3" key="1">
    <citation type="submission" date="2003-08" db="EMBL/GenBank/DDBJ databases">
        <authorList>
            <person name="Birren B."/>
            <person name="Nusbaum C."/>
            <person name="Abebe A."/>
            <person name="Abouelleil A."/>
            <person name="Adekoya E."/>
            <person name="Ait-zahra M."/>
            <person name="Allen N."/>
            <person name="Allen T."/>
            <person name="An P."/>
            <person name="Anderson M."/>
            <person name="Anderson S."/>
            <person name="Arachchi H."/>
            <person name="Armbruster J."/>
            <person name="Bachantsang P."/>
            <person name="Baldwin J."/>
            <person name="Barry A."/>
            <person name="Bayul T."/>
            <person name="Blitshsteyn B."/>
            <person name="Bloom T."/>
            <person name="Blye J."/>
            <person name="Boguslavskiy L."/>
            <person name="Borowsky M."/>
            <person name="Boukhgalter B."/>
            <person name="Brunache A."/>
            <person name="Butler J."/>
            <person name="Calixte N."/>
            <person name="Calvo S."/>
            <person name="Camarata J."/>
            <person name="Campo K."/>
            <person name="Chang J."/>
            <person name="Cheshatsang Y."/>
            <person name="Citroen M."/>
            <person name="Collymore A."/>
            <person name="Considine T."/>
            <person name="Cook A."/>
            <person name="Cooke P."/>
            <person name="Corum B."/>
            <person name="Cuomo C."/>
            <person name="David R."/>
            <person name="Dawoe T."/>
            <person name="Degray S."/>
            <person name="Dodge S."/>
            <person name="Dooley K."/>
            <person name="Dorje P."/>
            <person name="Dorjee K."/>
            <person name="Dorris L."/>
            <person name="Duffey N."/>
            <person name="Dupes A."/>
            <person name="Elkins T."/>
            <person name="Engels R."/>
            <person name="Erickson J."/>
            <person name="Farina A."/>
            <person name="Faro S."/>
            <person name="Ferreira P."/>
            <person name="Fischer H."/>
            <person name="Fitzgerald M."/>
            <person name="Foley K."/>
            <person name="Gage D."/>
            <person name="Galagan J."/>
            <person name="Gearin G."/>
            <person name="Gnerre S."/>
            <person name="Gnirke A."/>
            <person name="Goyette A."/>
            <person name="Graham J."/>
            <person name="Grandbois E."/>
            <person name="Gyaltsen K."/>
            <person name="Hafez N."/>
            <person name="Hagopian D."/>
            <person name="Hagos B."/>
            <person name="Hall J."/>
            <person name="Hatcher B."/>
            <person name="Heller A."/>
            <person name="Higgins H."/>
            <person name="Honan T."/>
            <person name="Horn A."/>
            <person name="Houde N."/>
            <person name="Hughes L."/>
            <person name="Hulme W."/>
            <person name="Husby E."/>
            <person name="Iliev I."/>
            <person name="Jaffe D."/>
            <person name="Jones C."/>
            <person name="Kamal M."/>
            <person name="Kamat A."/>
            <person name="Kamvysselis M."/>
            <person name="Karlsson E."/>
            <person name="Kells C."/>
            <person name="Kieu A."/>
            <person name="Kisner P."/>
            <person name="Kodira C."/>
            <person name="Kulbokas E."/>
            <person name="Labutti K."/>
            <person name="Lama D."/>
            <person name="Landers T."/>
            <person name="Leger J."/>
            <person name="Levine S."/>
            <person name="Lewis D."/>
            <person name="Lewis T."/>
            <person name="Lindblad-toh K."/>
            <person name="Liu X."/>
            <person name="Lokyitsang T."/>
            <person name="Lokyitsang Y."/>
            <person name="Lucien O."/>
            <person name="Lui A."/>
            <person name="Ma L.J."/>
            <person name="Mabbitt R."/>
            <person name="Macdonald J."/>
            <person name="Maclean C."/>
            <person name="Major J."/>
            <person name="Manning J."/>
            <person name="Marabella R."/>
            <person name="Maru K."/>
            <person name="Matthews C."/>
            <person name="Mauceli E."/>
            <person name="Mccarthy M."/>
            <person name="Mcdonough S."/>
            <person name="Mcghee T."/>
            <person name="Meldrim J."/>
            <person name="Meneus L."/>
            <person name="Mesirov J."/>
            <person name="Mihalev A."/>
            <person name="Mihova T."/>
            <person name="Mikkelsen T."/>
            <person name="Mlenga V."/>
            <person name="Moru K."/>
            <person name="Mozes J."/>
            <person name="Mulrain L."/>
            <person name="Munson G."/>
            <person name="Naylor J."/>
            <person name="Newes C."/>
            <person name="Nguyen C."/>
            <person name="Nguyen N."/>
            <person name="Nguyen T."/>
            <person name="Nicol R."/>
            <person name="Nielsen C."/>
            <person name="Nizzari M."/>
            <person name="Norbu C."/>
            <person name="Norbu N."/>
            <person name="O'donnell P."/>
            <person name="Okoawo O."/>
            <person name="O'leary S."/>
            <person name="Omotosho B."/>
            <person name="O'neill K."/>
            <person name="Osman S."/>
            <person name="Parker S."/>
            <person name="Perrin D."/>
            <person name="Phunkhang P."/>
            <person name="Piqani B."/>
            <person name="Purcell S."/>
            <person name="Rachupka T."/>
            <person name="Ramasamy U."/>
            <person name="Rameau R."/>
            <person name="Ray V."/>
            <person name="Raymond C."/>
            <person name="Retta R."/>
            <person name="Richardson S."/>
            <person name="Rise C."/>
            <person name="Rodriguez J."/>
            <person name="Rogers J."/>
            <person name="Rogov P."/>
            <person name="Rutman M."/>
            <person name="Schupbach R."/>
            <person name="Seaman C."/>
            <person name="Settipalli S."/>
            <person name="Sharpe T."/>
            <person name="Sheridan J."/>
            <person name="Sherpa N."/>
            <person name="Shi J."/>
            <person name="Smirnov S."/>
            <person name="Smith C."/>
            <person name="Sougnez C."/>
            <person name="Spencer B."/>
            <person name="Stalker J."/>
            <person name="Stange-thomann N."/>
            <person name="Stavropoulos S."/>
            <person name="Stetson K."/>
            <person name="Stone C."/>
            <person name="Stone S."/>
            <person name="Stubbs M."/>
            <person name="Talamas J."/>
            <person name="Tchuinga P."/>
            <person name="Tenzing P."/>
            <person name="Tesfaye S."/>
            <person name="Theodore J."/>
            <person name="Thoulutsang Y."/>
            <person name="Topham K."/>
            <person name="Towey S."/>
            <person name="Tsamla T."/>
            <person name="Tsomo N."/>
            <person name="Vallee D."/>
            <person name="Vassiliev H."/>
            <person name="Venkataraman V."/>
            <person name="Vinson J."/>
            <person name="Vo A."/>
            <person name="Wade C."/>
            <person name="Wang S."/>
            <person name="Wangchuk T."/>
            <person name="Wangdi T."/>
            <person name="Whittaker C."/>
            <person name="Wilkinson J."/>
            <person name="Wu Y."/>
            <person name="Wyman D."/>
            <person name="Yadav S."/>
            <person name="Yang S."/>
            <person name="Yang X."/>
            <person name="Yeager S."/>
            <person name="Yee E."/>
            <person name="Young G."/>
            <person name="Zainoun J."/>
            <person name="Zembeck L."/>
            <person name="Zimmer A."/>
            <person name="Zody M."/>
            <person name="Lander E."/>
        </authorList>
    </citation>
    <scope>NUCLEOTIDE SEQUENCE [LARGE SCALE GENOMIC DNA]</scope>
</reference>
<dbReference type="Ensembl" id="ENSCSAVT00000005119.1">
    <property type="protein sequence ID" value="ENSCSAVP00000005048.1"/>
    <property type="gene ID" value="ENSCSAVG00000003008.1"/>
</dbReference>
<proteinExistence type="predicted"/>
<keyword evidence="1" id="KW-0732">Signal</keyword>
<evidence type="ECO:0000256" key="1">
    <source>
        <dbReference type="SAM" id="SignalP"/>
    </source>
</evidence>
<organism evidence="2 3">
    <name type="scientific">Ciona savignyi</name>
    <name type="common">Pacific transparent sea squirt</name>
    <dbReference type="NCBI Taxonomy" id="51511"/>
    <lineage>
        <taxon>Eukaryota</taxon>
        <taxon>Metazoa</taxon>
        <taxon>Chordata</taxon>
        <taxon>Tunicata</taxon>
        <taxon>Ascidiacea</taxon>
        <taxon>Phlebobranchia</taxon>
        <taxon>Cionidae</taxon>
        <taxon>Ciona</taxon>
    </lineage>
</organism>
<keyword evidence="3" id="KW-1185">Reference proteome</keyword>
<dbReference type="HOGENOM" id="CLU_2066650_0_0_1"/>
<accession>H2YI99</accession>
<feature type="signal peptide" evidence="1">
    <location>
        <begin position="1"/>
        <end position="21"/>
    </location>
</feature>
<reference evidence="2" key="3">
    <citation type="submission" date="2025-09" db="UniProtKB">
        <authorList>
            <consortium name="Ensembl"/>
        </authorList>
    </citation>
    <scope>IDENTIFICATION</scope>
</reference>
<evidence type="ECO:0000313" key="2">
    <source>
        <dbReference type="Ensembl" id="ENSCSAVP00000005048.1"/>
    </source>
</evidence>
<protein>
    <submittedName>
        <fullName evidence="2">Uncharacterized protein</fullName>
    </submittedName>
</protein>
<reference evidence="2" key="2">
    <citation type="submission" date="2025-08" db="UniProtKB">
        <authorList>
            <consortium name="Ensembl"/>
        </authorList>
    </citation>
    <scope>IDENTIFICATION</scope>
</reference>
<dbReference type="InParanoid" id="H2YI99"/>
<dbReference type="AlphaFoldDB" id="H2YI99"/>
<dbReference type="Proteomes" id="UP000007875">
    <property type="component" value="Unassembled WGS sequence"/>
</dbReference>
<sequence length="119" mass="13662">MAKFTLFISLLLIVIVENGNCGRYVKLKDGVDEAPDSDDERYEFRPSSDVVQDLMQVTRILEIGDDHKAWVIDNAVRHEDFTDFVEIVRGGGRDFTFAHQNYTKFDGADWNYGSAPWIK</sequence>
<dbReference type="GeneTree" id="ENSGT00530000068121"/>